<gene>
    <name evidence="3" type="ORF">ACFP1K_15825</name>
</gene>
<dbReference type="Proteomes" id="UP001596137">
    <property type="component" value="Unassembled WGS sequence"/>
</dbReference>
<proteinExistence type="predicted"/>
<dbReference type="Pfam" id="PF12770">
    <property type="entry name" value="CHAT"/>
    <property type="match status" value="1"/>
</dbReference>
<sequence length="414" mass="44440">MNPESSEARLIDRRIALAREWDELLEQVRALKGFEDFLLPPPIETLLPAAAEGPVVMVNVSAWRCDALIVTTEGVRAVPLPGLSLASAQERLGEYLRVVTGDGLEEREAVLTSTLGWLWDAVAEPVLDALGYRAEPAGTWPRVWWCPTGPLTLLPLHAAGHHGPAGGGRTVMDRVVSSYTPTLRALLEARGERRGVRGPGDARRAGDEAGEGNGDGGGGRMLIVAVPDAPGAPHLENVVTEQEVLTRLFPGDRHTLLAGDDAVRDRVRAELPRHRWVHFSGHGGQDLTDPSQGGLLLRDGKLTVTDIGAAGYQGEFAFLSACKTATGGTALPDEAITITAALHYTGYRQVIGTLWSVHDRLAVVVADSVYQRLTTTGRFLPGDAARALHRAVRPLRTGFAARPSLWVPFTHTGP</sequence>
<dbReference type="RefSeq" id="WP_380753133.1">
    <property type="nucleotide sequence ID" value="NZ_JBHSRF010000019.1"/>
</dbReference>
<reference evidence="4" key="1">
    <citation type="journal article" date="2019" name="Int. J. Syst. Evol. Microbiol.">
        <title>The Global Catalogue of Microorganisms (GCM) 10K type strain sequencing project: providing services to taxonomists for standard genome sequencing and annotation.</title>
        <authorList>
            <consortium name="The Broad Institute Genomics Platform"/>
            <consortium name="The Broad Institute Genome Sequencing Center for Infectious Disease"/>
            <person name="Wu L."/>
            <person name="Ma J."/>
        </authorList>
    </citation>
    <scope>NUCLEOTIDE SEQUENCE [LARGE SCALE GENOMIC DNA]</scope>
    <source>
        <strain evidence="4">JCM 30346</strain>
    </source>
</reference>
<organism evidence="3 4">
    <name type="scientific">Sphaerisporangium aureirubrum</name>
    <dbReference type="NCBI Taxonomy" id="1544736"/>
    <lineage>
        <taxon>Bacteria</taxon>
        <taxon>Bacillati</taxon>
        <taxon>Actinomycetota</taxon>
        <taxon>Actinomycetes</taxon>
        <taxon>Streptosporangiales</taxon>
        <taxon>Streptosporangiaceae</taxon>
        <taxon>Sphaerisporangium</taxon>
    </lineage>
</organism>
<evidence type="ECO:0000313" key="4">
    <source>
        <dbReference type="Proteomes" id="UP001596137"/>
    </source>
</evidence>
<feature type="compositionally biased region" description="Basic and acidic residues" evidence="1">
    <location>
        <begin position="192"/>
        <end position="207"/>
    </location>
</feature>
<dbReference type="InterPro" id="IPR024983">
    <property type="entry name" value="CHAT_dom"/>
</dbReference>
<feature type="domain" description="CHAT" evidence="2">
    <location>
        <begin position="114"/>
        <end position="413"/>
    </location>
</feature>
<feature type="region of interest" description="Disordered" evidence="1">
    <location>
        <begin position="192"/>
        <end position="218"/>
    </location>
</feature>
<keyword evidence="4" id="KW-1185">Reference proteome</keyword>
<protein>
    <submittedName>
        <fullName evidence="3">CHAT domain-containing protein</fullName>
    </submittedName>
</protein>
<evidence type="ECO:0000313" key="3">
    <source>
        <dbReference type="EMBL" id="MFC6082637.1"/>
    </source>
</evidence>
<accession>A0ABW1NIM0</accession>
<comment type="caution">
    <text evidence="3">The sequence shown here is derived from an EMBL/GenBank/DDBJ whole genome shotgun (WGS) entry which is preliminary data.</text>
</comment>
<dbReference type="EMBL" id="JBHSRF010000019">
    <property type="protein sequence ID" value="MFC6082637.1"/>
    <property type="molecule type" value="Genomic_DNA"/>
</dbReference>
<evidence type="ECO:0000259" key="2">
    <source>
        <dbReference type="Pfam" id="PF12770"/>
    </source>
</evidence>
<evidence type="ECO:0000256" key="1">
    <source>
        <dbReference type="SAM" id="MobiDB-lite"/>
    </source>
</evidence>
<name>A0ABW1NIM0_9ACTN</name>